<evidence type="ECO:0000256" key="4">
    <source>
        <dbReference type="ARBA" id="ARBA00022989"/>
    </source>
</evidence>
<protein>
    <submittedName>
        <fullName evidence="8">Major facilitator superfamily MFS_1</fullName>
    </submittedName>
</protein>
<evidence type="ECO:0000256" key="3">
    <source>
        <dbReference type="ARBA" id="ARBA00022692"/>
    </source>
</evidence>
<feature type="transmembrane region" description="Helical" evidence="6">
    <location>
        <begin position="137"/>
        <end position="157"/>
    </location>
</feature>
<feature type="transmembrane region" description="Helical" evidence="6">
    <location>
        <begin position="103"/>
        <end position="125"/>
    </location>
</feature>
<feature type="transmembrane region" description="Helical" evidence="6">
    <location>
        <begin position="348"/>
        <end position="369"/>
    </location>
</feature>
<feature type="transmembrane region" description="Helical" evidence="6">
    <location>
        <begin position="307"/>
        <end position="327"/>
    </location>
</feature>
<reference evidence="8 9" key="1">
    <citation type="journal article" date="2009" name="Stand. Genomic Sci.">
        <title>Complete genome sequence of Stackebrandtia nassauensis type strain (LLR-40K-21).</title>
        <authorList>
            <person name="Munk C."/>
            <person name="Lapidus A."/>
            <person name="Copeland A."/>
            <person name="Jando M."/>
            <person name="Mayilraj S."/>
            <person name="Glavina Del Rio T."/>
            <person name="Nolan M."/>
            <person name="Chen F."/>
            <person name="Lucas S."/>
            <person name="Tice H."/>
            <person name="Cheng J.F."/>
            <person name="Han C."/>
            <person name="Detter J.C."/>
            <person name="Bruce D."/>
            <person name="Goodwin L."/>
            <person name="Chain P."/>
            <person name="Pitluck S."/>
            <person name="Goker M."/>
            <person name="Ovchinikova G."/>
            <person name="Pati A."/>
            <person name="Ivanova N."/>
            <person name="Mavromatis K."/>
            <person name="Chen A."/>
            <person name="Palaniappan K."/>
            <person name="Land M."/>
            <person name="Hauser L."/>
            <person name="Chang Y.J."/>
            <person name="Jeffries C.D."/>
            <person name="Bristow J."/>
            <person name="Eisen J.A."/>
            <person name="Markowitz V."/>
            <person name="Hugenholtz P."/>
            <person name="Kyrpides N.C."/>
            <person name="Klenk H.P."/>
        </authorList>
    </citation>
    <scope>NUCLEOTIDE SEQUENCE [LARGE SCALE GENOMIC DNA]</scope>
    <source>
        <strain evidence="9">DSM 44728 / CIP 108903 / NRRL B-16338 / NBRC 102104 / LLR-40K-21</strain>
    </source>
</reference>
<dbReference type="Pfam" id="PF07690">
    <property type="entry name" value="MFS_1"/>
    <property type="match status" value="1"/>
</dbReference>
<dbReference type="RefSeq" id="WP_013019929.1">
    <property type="nucleotide sequence ID" value="NC_013947.1"/>
</dbReference>
<dbReference type="InterPro" id="IPR020846">
    <property type="entry name" value="MFS_dom"/>
</dbReference>
<sequence>MTVSKFRELDATVRLLCLNQFGINAGFFMLMPFLAAYLSGGIGLVAGLVGLLLGVRNFSQQGLFFAGGALADRFGYKPMILAGCALRTVGFGVLGFTDSLPGLVLGMVATGAAGALFNPAVRAYIAAQAGDKRVEAFAVFNVFYQAGILAGPLIGLALSGVDFSVTCFTAAAIFAALTLAQARLLPKRHGENSDRPSMVDSWRTVARNRGFLLFSVVMAATYVLNFQTYLALPLLLNQHTTPAAASLTTTVVFAIAGILTITAQVRVTAWCKNRWGPSGSLCLGVIVMGAAFLPVAAVLAWRPDAGVVIAAVVVCGTILATGTMITYPFEMDTIVTLAREQHVASHYGVFQTVAGIAVAAGNLAVGAGLDATGVGPWSTLPWAGLALAGFGCALGLRAIAIRGATSVAQPVNA</sequence>
<name>D3Q7L6_STANL</name>
<dbReference type="GO" id="GO:0022857">
    <property type="term" value="F:transmembrane transporter activity"/>
    <property type="evidence" value="ECO:0007669"/>
    <property type="project" value="InterPro"/>
</dbReference>
<dbReference type="EMBL" id="CP001778">
    <property type="protein sequence ID" value="ADD44358.1"/>
    <property type="molecule type" value="Genomic_DNA"/>
</dbReference>
<evidence type="ECO:0000259" key="7">
    <source>
        <dbReference type="PROSITE" id="PS50850"/>
    </source>
</evidence>
<evidence type="ECO:0000256" key="5">
    <source>
        <dbReference type="ARBA" id="ARBA00023136"/>
    </source>
</evidence>
<dbReference type="InterPro" id="IPR011701">
    <property type="entry name" value="MFS"/>
</dbReference>
<dbReference type="KEGG" id="sna:Snas_4715"/>
<evidence type="ECO:0000256" key="1">
    <source>
        <dbReference type="ARBA" id="ARBA00004651"/>
    </source>
</evidence>
<dbReference type="PANTHER" id="PTHR42688">
    <property type="entry name" value="CONSERVED PROTEIN"/>
    <property type="match status" value="1"/>
</dbReference>
<dbReference type="Gene3D" id="1.20.1250.20">
    <property type="entry name" value="MFS general substrate transporter like domains"/>
    <property type="match status" value="1"/>
</dbReference>
<feature type="transmembrane region" description="Helical" evidence="6">
    <location>
        <begin position="37"/>
        <end position="58"/>
    </location>
</feature>
<evidence type="ECO:0000256" key="6">
    <source>
        <dbReference type="SAM" id="Phobius"/>
    </source>
</evidence>
<dbReference type="AlphaFoldDB" id="D3Q7L6"/>
<evidence type="ECO:0000313" key="8">
    <source>
        <dbReference type="EMBL" id="ADD44358.1"/>
    </source>
</evidence>
<keyword evidence="5 6" id="KW-0472">Membrane</keyword>
<keyword evidence="4 6" id="KW-1133">Transmembrane helix</keyword>
<feature type="transmembrane region" description="Helical" evidence="6">
    <location>
        <begin position="244"/>
        <end position="269"/>
    </location>
</feature>
<keyword evidence="9" id="KW-1185">Reference proteome</keyword>
<feature type="transmembrane region" description="Helical" evidence="6">
    <location>
        <begin position="211"/>
        <end position="232"/>
    </location>
</feature>
<dbReference type="Proteomes" id="UP000000844">
    <property type="component" value="Chromosome"/>
</dbReference>
<dbReference type="STRING" id="446470.Snas_4715"/>
<dbReference type="InterPro" id="IPR052425">
    <property type="entry name" value="Uncharacterized_MFS-type"/>
</dbReference>
<accession>D3Q7L6</accession>
<dbReference type="GO" id="GO:0005886">
    <property type="term" value="C:plasma membrane"/>
    <property type="evidence" value="ECO:0007669"/>
    <property type="project" value="UniProtKB-SubCell"/>
</dbReference>
<gene>
    <name evidence="8" type="ordered locus">Snas_4715</name>
</gene>
<keyword evidence="2" id="KW-1003">Cell membrane</keyword>
<dbReference type="HOGENOM" id="CLU_001265_60_2_11"/>
<feature type="transmembrane region" description="Helical" evidence="6">
    <location>
        <begin position="381"/>
        <end position="400"/>
    </location>
</feature>
<dbReference type="SUPFAM" id="SSF103473">
    <property type="entry name" value="MFS general substrate transporter"/>
    <property type="match status" value="1"/>
</dbReference>
<proteinExistence type="predicted"/>
<keyword evidence="3 6" id="KW-0812">Transmembrane</keyword>
<feature type="transmembrane region" description="Helical" evidence="6">
    <location>
        <begin position="281"/>
        <end position="301"/>
    </location>
</feature>
<evidence type="ECO:0000313" key="9">
    <source>
        <dbReference type="Proteomes" id="UP000000844"/>
    </source>
</evidence>
<feature type="transmembrane region" description="Helical" evidence="6">
    <location>
        <begin position="163"/>
        <end position="185"/>
    </location>
</feature>
<comment type="subcellular location">
    <subcellularLocation>
        <location evidence="1">Cell membrane</location>
        <topology evidence="1">Multi-pass membrane protein</topology>
    </subcellularLocation>
</comment>
<dbReference type="PANTHER" id="PTHR42688:SF1">
    <property type="entry name" value="BLR5212 PROTEIN"/>
    <property type="match status" value="1"/>
</dbReference>
<dbReference type="PROSITE" id="PS50850">
    <property type="entry name" value="MFS"/>
    <property type="match status" value="1"/>
</dbReference>
<dbReference type="eggNOG" id="COG2814">
    <property type="taxonomic scope" value="Bacteria"/>
</dbReference>
<evidence type="ECO:0000256" key="2">
    <source>
        <dbReference type="ARBA" id="ARBA00022475"/>
    </source>
</evidence>
<organism evidence="8 9">
    <name type="scientific">Stackebrandtia nassauensis (strain DSM 44728 / CIP 108903 / NRRL B-16338 / NBRC 102104 / LLR-40K-21)</name>
    <dbReference type="NCBI Taxonomy" id="446470"/>
    <lineage>
        <taxon>Bacteria</taxon>
        <taxon>Bacillati</taxon>
        <taxon>Actinomycetota</taxon>
        <taxon>Actinomycetes</taxon>
        <taxon>Glycomycetales</taxon>
        <taxon>Glycomycetaceae</taxon>
        <taxon>Stackebrandtia</taxon>
    </lineage>
</organism>
<feature type="domain" description="Major facilitator superfamily (MFS) profile" evidence="7">
    <location>
        <begin position="12"/>
        <end position="413"/>
    </location>
</feature>
<dbReference type="InterPro" id="IPR036259">
    <property type="entry name" value="MFS_trans_sf"/>
</dbReference>